<evidence type="ECO:0000256" key="2">
    <source>
        <dbReference type="ARBA" id="ARBA00007806"/>
    </source>
</evidence>
<dbReference type="PANTHER" id="PTHR22762:SF133">
    <property type="entry name" value="P-TYPE DOMAIN-CONTAINING PROTEIN"/>
    <property type="match status" value="1"/>
</dbReference>
<feature type="chain" id="PRO_5030867612" description="alpha-glucosidase" evidence="10">
    <location>
        <begin position="24"/>
        <end position="862"/>
    </location>
</feature>
<proteinExistence type="inferred from homology"/>
<dbReference type="GO" id="GO:0005975">
    <property type="term" value="P:carbohydrate metabolic process"/>
    <property type="evidence" value="ECO:0007669"/>
    <property type="project" value="InterPro"/>
</dbReference>
<evidence type="ECO:0000256" key="3">
    <source>
        <dbReference type="ARBA" id="ARBA00012741"/>
    </source>
</evidence>
<evidence type="ECO:0000256" key="4">
    <source>
        <dbReference type="ARBA" id="ARBA00022729"/>
    </source>
</evidence>
<dbReference type="Gene3D" id="2.60.40.1760">
    <property type="entry name" value="glycosyl hydrolase (family 31)"/>
    <property type="match status" value="1"/>
</dbReference>
<evidence type="ECO:0000256" key="9">
    <source>
        <dbReference type="RuleBase" id="RU361185"/>
    </source>
</evidence>
<reference evidence="14" key="1">
    <citation type="submission" date="2021-01" db="EMBL/GenBank/DDBJ databases">
        <authorList>
            <person name="Corre E."/>
            <person name="Pelletier E."/>
            <person name="Niang G."/>
            <person name="Scheremetjew M."/>
            <person name="Finn R."/>
            <person name="Kale V."/>
            <person name="Holt S."/>
            <person name="Cochrane G."/>
            <person name="Meng A."/>
            <person name="Brown T."/>
            <person name="Cohen L."/>
        </authorList>
    </citation>
    <scope>NUCLEOTIDE SEQUENCE</scope>
    <source>
        <strain evidence="14">WS</strain>
    </source>
</reference>
<comment type="catalytic activity">
    <reaction evidence="1">
        <text>Hydrolysis of terminal, non-reducing (1-&gt;4)-linked alpha-D-glucose residues with release of alpha-D-glucose.</text>
        <dbReference type="EC" id="3.2.1.20"/>
    </reaction>
</comment>
<dbReference type="AlphaFoldDB" id="A0A7S1KLE3"/>
<dbReference type="EMBL" id="HBGD01001017">
    <property type="protein sequence ID" value="CAD9077576.1"/>
    <property type="molecule type" value="Transcribed_RNA"/>
</dbReference>
<dbReference type="InterPro" id="IPR030459">
    <property type="entry name" value="Glyco_hydro_31_CS"/>
</dbReference>
<organism evidence="14">
    <name type="scientific">Percolomonas cosmopolitus</name>
    <dbReference type="NCBI Taxonomy" id="63605"/>
    <lineage>
        <taxon>Eukaryota</taxon>
        <taxon>Discoba</taxon>
        <taxon>Heterolobosea</taxon>
        <taxon>Tetramitia</taxon>
        <taxon>Eutetramitia</taxon>
        <taxon>Percolomonadidae</taxon>
        <taxon>Percolomonas</taxon>
    </lineage>
</organism>
<dbReference type="InterPro" id="IPR048395">
    <property type="entry name" value="Glyco_hydro_31_C"/>
</dbReference>
<keyword evidence="6" id="KW-0325">Glycoprotein</keyword>
<evidence type="ECO:0000256" key="7">
    <source>
        <dbReference type="ARBA" id="ARBA00023295"/>
    </source>
</evidence>
<evidence type="ECO:0000259" key="13">
    <source>
        <dbReference type="Pfam" id="PF21365"/>
    </source>
</evidence>
<dbReference type="Gene3D" id="3.20.20.80">
    <property type="entry name" value="Glycosidases"/>
    <property type="match status" value="1"/>
</dbReference>
<dbReference type="CDD" id="cd14752">
    <property type="entry name" value="GH31_N"/>
    <property type="match status" value="1"/>
</dbReference>
<dbReference type="InterPro" id="IPR030458">
    <property type="entry name" value="Glyco_hydro_31_AS"/>
</dbReference>
<gene>
    <name evidence="14" type="ORF">PCOS0759_LOCUS808</name>
</gene>
<dbReference type="PROSITE" id="PS00129">
    <property type="entry name" value="GLYCOSYL_HYDROL_F31_1"/>
    <property type="match status" value="1"/>
</dbReference>
<evidence type="ECO:0000256" key="10">
    <source>
        <dbReference type="SAM" id="SignalP"/>
    </source>
</evidence>
<dbReference type="Pfam" id="PF21365">
    <property type="entry name" value="Glyco_hydro_31_3rd"/>
    <property type="match status" value="1"/>
</dbReference>
<feature type="signal peptide" evidence="10">
    <location>
        <begin position="1"/>
        <end position="23"/>
    </location>
</feature>
<feature type="domain" description="Glycoside hydrolase family 31 N-terminal" evidence="12">
    <location>
        <begin position="86"/>
        <end position="234"/>
    </location>
</feature>
<dbReference type="EC" id="3.2.1.20" evidence="3"/>
<protein>
    <recommendedName>
        <fullName evidence="3">alpha-glucosidase</fullName>
        <ecNumber evidence="3">3.2.1.20</ecNumber>
    </recommendedName>
    <alternativeName>
        <fullName evidence="8">Maltase</fullName>
    </alternativeName>
</protein>
<dbReference type="PROSITE" id="PS00707">
    <property type="entry name" value="GLYCOSYL_HYDROL_F31_2"/>
    <property type="match status" value="1"/>
</dbReference>
<evidence type="ECO:0000256" key="8">
    <source>
        <dbReference type="ARBA" id="ARBA00041343"/>
    </source>
</evidence>
<dbReference type="SUPFAM" id="SSF74650">
    <property type="entry name" value="Galactose mutarotase-like"/>
    <property type="match status" value="1"/>
</dbReference>
<evidence type="ECO:0000256" key="5">
    <source>
        <dbReference type="ARBA" id="ARBA00022801"/>
    </source>
</evidence>
<dbReference type="InterPro" id="IPR025887">
    <property type="entry name" value="Glyco_hydro_31_N_dom"/>
</dbReference>
<dbReference type="PANTHER" id="PTHR22762">
    <property type="entry name" value="ALPHA-GLUCOSIDASE"/>
    <property type="match status" value="1"/>
</dbReference>
<keyword evidence="7 9" id="KW-0326">Glycosidase</keyword>
<evidence type="ECO:0000259" key="12">
    <source>
        <dbReference type="Pfam" id="PF13802"/>
    </source>
</evidence>
<evidence type="ECO:0000256" key="1">
    <source>
        <dbReference type="ARBA" id="ARBA00001657"/>
    </source>
</evidence>
<dbReference type="Pfam" id="PF13802">
    <property type="entry name" value="Gal_mutarotas_2"/>
    <property type="match status" value="1"/>
</dbReference>
<dbReference type="SUPFAM" id="SSF51445">
    <property type="entry name" value="(Trans)glycosidases"/>
    <property type="match status" value="1"/>
</dbReference>
<evidence type="ECO:0000313" key="14">
    <source>
        <dbReference type="EMBL" id="CAD9077576.1"/>
    </source>
</evidence>
<dbReference type="InterPro" id="IPR000322">
    <property type="entry name" value="Glyco_hydro_31_TIM"/>
</dbReference>
<keyword evidence="4 10" id="KW-0732">Signal</keyword>
<accession>A0A7S1KLE3</accession>
<feature type="domain" description="Glycosyl hydrolase family 31 C-terminal" evidence="13">
    <location>
        <begin position="640"/>
        <end position="731"/>
    </location>
</feature>
<evidence type="ECO:0000259" key="11">
    <source>
        <dbReference type="Pfam" id="PF01055"/>
    </source>
</evidence>
<dbReference type="GO" id="GO:0030246">
    <property type="term" value="F:carbohydrate binding"/>
    <property type="evidence" value="ECO:0007669"/>
    <property type="project" value="InterPro"/>
</dbReference>
<dbReference type="InterPro" id="IPR013780">
    <property type="entry name" value="Glyco_hydro_b"/>
</dbReference>
<sequence length="862" mass="97449">MSSPLFLAILLLAIFLLSSLSHASQRSAASSPYTLTDLITTKQGYTGTLLLKSQHQSDRYGSNLPKLQLSVVFESKTRLRVKIVDAEKSRWEVPDYIVKQKAASQKPDDSLLRVEFQKDPFAFRVFRKRATSSGEIREDIIFDTFGTEFAFKDQYLNVKTNLHYEQASKPRIFGLGERFLSFQLPTDNHVYTMFNKDNYLAYDKNLYGSHPFYMQHRPEIGASHGVLLLNSNAMDVVLSNQTLEYRTIGGVMDFFFFAGPSPKEVVQQYQQLTGLSYMPLYSTLGFHMCRYGYKNISHVRDVVQKMDQYQLPMDVQWLDIDYMRGYRLFTFDPVNFPQDEMKKFVDELKASGKHLVTIIDPGVKTDTDSYPQYQALLDSGAYVKRADGKPLVNVVWPGEVIFPDFSAQKGIEYWKKEVSQFVQSVGISGLWCDMNEIAGFVNGSVTAPIAAGRRNSEFNPNNPPYVPGGVRLDEKTVSLDATTEMGLQYNTHNLYGQSEVIATKTILEEITQKRAFVLTRSTYVGSGNYSAMWLGDNESTYYQLKLSLGGIMTMNMLGVQSAGADICGFEKNTTQELCKRWTSLGSFYPFARNHNFKDSIDQEPWALDMIDMTRRHLLNRYSLLPYFYTLFYEASQVGGNIWRPLFQLFPDDDIAADVDTEVFVGDAIMLSPVLDEGATSVSAYFPAGGIFYNYYSGKKVIDTTSSSSGERLRFECSVEDIIVHQLGGSAIVRQKPEVNTRVQEGNPYFLQIASDKRGEAFGQVYFDDGESLKEDIGDKYALFDILMRQQTIKIALHDDTQYAKAFPGRIAEVFVYGVKQGISSVSVNGEPVSDWHVNENGVLRIVNLETVLGFPGASIHWE</sequence>
<dbReference type="Pfam" id="PF01055">
    <property type="entry name" value="Glyco_hydro_31_2nd"/>
    <property type="match status" value="1"/>
</dbReference>
<keyword evidence="5 9" id="KW-0378">Hydrolase</keyword>
<dbReference type="GO" id="GO:0090599">
    <property type="term" value="F:alpha-glucosidase activity"/>
    <property type="evidence" value="ECO:0007669"/>
    <property type="project" value="UniProtKB-ARBA"/>
</dbReference>
<evidence type="ECO:0000256" key="6">
    <source>
        <dbReference type="ARBA" id="ARBA00023180"/>
    </source>
</evidence>
<dbReference type="Gene3D" id="2.60.40.1180">
    <property type="entry name" value="Golgi alpha-mannosidase II"/>
    <property type="match status" value="2"/>
</dbReference>
<dbReference type="SUPFAM" id="SSF51011">
    <property type="entry name" value="Glycosyl hydrolase domain"/>
    <property type="match status" value="1"/>
</dbReference>
<comment type="similarity">
    <text evidence="2 9">Belongs to the glycosyl hydrolase 31 family.</text>
</comment>
<dbReference type="CDD" id="cd06602">
    <property type="entry name" value="GH31_MGAM_SI_GAA"/>
    <property type="match status" value="1"/>
</dbReference>
<name>A0A7S1KLE3_9EUKA</name>
<feature type="domain" description="Glycoside hydrolase family 31 TIM barrel" evidence="11">
    <location>
        <begin position="277"/>
        <end position="630"/>
    </location>
</feature>
<dbReference type="InterPro" id="IPR017853">
    <property type="entry name" value="GH"/>
</dbReference>
<dbReference type="InterPro" id="IPR011013">
    <property type="entry name" value="Gal_mutarotase_sf_dom"/>
</dbReference>